<reference evidence="2" key="1">
    <citation type="journal article" date="2019" name="Int. J. Syst. Evol. Microbiol.">
        <title>The Global Catalogue of Microorganisms (GCM) 10K type strain sequencing project: providing services to taxonomists for standard genome sequencing and annotation.</title>
        <authorList>
            <consortium name="The Broad Institute Genomics Platform"/>
            <consortium name="The Broad Institute Genome Sequencing Center for Infectious Disease"/>
            <person name="Wu L."/>
            <person name="Ma J."/>
        </authorList>
    </citation>
    <scope>NUCLEOTIDE SEQUENCE [LARGE SCALE GENOMIC DNA]</scope>
    <source>
        <strain evidence="2">CGMCC 4.1641</strain>
    </source>
</reference>
<dbReference type="Proteomes" id="UP001595755">
    <property type="component" value="Unassembled WGS sequence"/>
</dbReference>
<evidence type="ECO:0000313" key="2">
    <source>
        <dbReference type="Proteomes" id="UP001595755"/>
    </source>
</evidence>
<accession>A0ABV8SGY3</accession>
<keyword evidence="2" id="KW-1185">Reference proteome</keyword>
<sequence>MAKPVQRLPGAERLNGARERVHVFGVRHLSPSGAYQLRAFLDEVRPTAVLVEGPSDASGFIGQLASRGVEPPVALLAYTDRMPVRTLLFPLAAYSPEYQAFLWASRHRAVCEFIDLPTGNALALQQLRDESDGNGADEISEEDAAERRSARDIRVDYALRQHALYRKIAELADEPDYEAYWERSFEHNLNQGAYREAIHAFSASMRELTEADERGADPRETAYNELREAFMRRRILETMAAGHPAERIVVVTGAHHASALDLALPAMGDEEWGKLPSAATRLTLMPYTYYKLSTHSGYGAGNQAPAYYQLFWECLNENRLAELPTIYLTRLATLLREAGTHRSTASVIEGVRLAGALAFMKGGSQPTWKDLRDAAVVCLGNGEYSVIAEALARIDVGTKIGKLPEGVSQTPVQDDLNREIKRLKLEKYRTAVAQELELDLRENRRVKSEEAAYLDLHRSVLLHRLAVLGIGFARKQETNQQAASWAERWVLQWTPEAEIQAVESTLKGETIQVAAAYALYERLQGSPDLAEAAKLIRTACECRLTDAMGEATRVLQELAVEAGSFEQIAAAAFELSALIRFGSVRRLDTGSLVPLLRQLFLRGSLLLLDAANCNDEAAGARAEAIQQLNAVAQEHYEEVDEELWLGQLRELASRDDRNAKLSGFTFAIMLERNEVSAEACSQEVSRRLSPGVPADLGAGWFEGLSMRNRYALLSRTALWEQLDAYVNSLDEEPFYRSLVFLRRAFSGFEPRERATVTELLGDLWGAGAEETSERLQQPLGDEEKRKLDELNEFDFGDL</sequence>
<organism evidence="1 2">
    <name type="scientific">Cohnella boryungensis</name>
    <dbReference type="NCBI Taxonomy" id="768479"/>
    <lineage>
        <taxon>Bacteria</taxon>
        <taxon>Bacillati</taxon>
        <taxon>Bacillota</taxon>
        <taxon>Bacilli</taxon>
        <taxon>Bacillales</taxon>
        <taxon>Paenibacillaceae</taxon>
        <taxon>Cohnella</taxon>
    </lineage>
</organism>
<comment type="caution">
    <text evidence="1">The sequence shown here is derived from an EMBL/GenBank/DDBJ whole genome shotgun (WGS) entry which is preliminary data.</text>
</comment>
<proteinExistence type="predicted"/>
<dbReference type="RefSeq" id="WP_204606027.1">
    <property type="nucleotide sequence ID" value="NZ_JBHSED010000067.1"/>
</dbReference>
<dbReference type="InterPro" id="IPR043737">
    <property type="entry name" value="DUF5682"/>
</dbReference>
<evidence type="ECO:0000313" key="1">
    <source>
        <dbReference type="EMBL" id="MFC4306844.1"/>
    </source>
</evidence>
<protein>
    <submittedName>
        <fullName evidence="1">DUF5682 family protein</fullName>
    </submittedName>
</protein>
<dbReference type="Pfam" id="PF18934">
    <property type="entry name" value="DUF5682"/>
    <property type="match status" value="1"/>
</dbReference>
<gene>
    <name evidence="1" type="ORF">ACFO1S_25825</name>
</gene>
<name>A0ABV8SGY3_9BACL</name>
<dbReference type="EMBL" id="JBHSED010000067">
    <property type="protein sequence ID" value="MFC4306844.1"/>
    <property type="molecule type" value="Genomic_DNA"/>
</dbReference>